<protein>
    <submittedName>
        <fullName evidence="1">Uncharacterized protein</fullName>
    </submittedName>
</protein>
<accession>A0A8S5TQG8</accession>
<name>A0A8S5TQG8_9CAUD</name>
<organism evidence="1">
    <name type="scientific">Siphoviridae sp. ctbbV81</name>
    <dbReference type="NCBI Taxonomy" id="2827900"/>
    <lineage>
        <taxon>Viruses</taxon>
        <taxon>Duplodnaviria</taxon>
        <taxon>Heunggongvirae</taxon>
        <taxon>Uroviricota</taxon>
        <taxon>Caudoviricetes</taxon>
    </lineage>
</organism>
<dbReference type="EMBL" id="BK032878">
    <property type="protein sequence ID" value="DAF65388.1"/>
    <property type="molecule type" value="Genomic_DNA"/>
</dbReference>
<proteinExistence type="predicted"/>
<evidence type="ECO:0000313" key="1">
    <source>
        <dbReference type="EMBL" id="DAF65388.1"/>
    </source>
</evidence>
<sequence length="35" mass="4155">MTLAGNMRVKGWKSPPIWTFDALSDNDLIEKWRNY</sequence>
<reference evidence="1" key="1">
    <citation type="journal article" date="2021" name="Proc. Natl. Acad. Sci. U.S.A.">
        <title>A Catalog of Tens of Thousands of Viruses from Human Metagenomes Reveals Hidden Associations with Chronic Diseases.</title>
        <authorList>
            <person name="Tisza M.J."/>
            <person name="Buck C.B."/>
        </authorList>
    </citation>
    <scope>NUCLEOTIDE SEQUENCE</scope>
    <source>
        <strain evidence="1">CtbbV81</strain>
    </source>
</reference>